<sequence>MSFKFDTVAIKTLSYEAKQALNYESIQNLLCENEKLIELISKLIENGYVTEAF</sequence>
<gene>
    <name evidence="1" type="ORF">A3Q56_07871</name>
</gene>
<evidence type="ECO:0000313" key="2">
    <source>
        <dbReference type="Proteomes" id="UP000078046"/>
    </source>
</evidence>
<keyword evidence="2" id="KW-1185">Reference proteome</keyword>
<organism evidence="1 2">
    <name type="scientific">Intoshia linei</name>
    <dbReference type="NCBI Taxonomy" id="1819745"/>
    <lineage>
        <taxon>Eukaryota</taxon>
        <taxon>Metazoa</taxon>
        <taxon>Spiralia</taxon>
        <taxon>Lophotrochozoa</taxon>
        <taxon>Mesozoa</taxon>
        <taxon>Orthonectida</taxon>
        <taxon>Rhopaluridae</taxon>
        <taxon>Intoshia</taxon>
    </lineage>
</organism>
<proteinExistence type="predicted"/>
<protein>
    <submittedName>
        <fullName evidence="1">Uncharacterized protein</fullName>
    </submittedName>
</protein>
<evidence type="ECO:0000313" key="1">
    <source>
        <dbReference type="EMBL" id="OAF64420.1"/>
    </source>
</evidence>
<comment type="caution">
    <text evidence="1">The sequence shown here is derived from an EMBL/GenBank/DDBJ whole genome shotgun (WGS) entry which is preliminary data.</text>
</comment>
<dbReference type="Proteomes" id="UP000078046">
    <property type="component" value="Unassembled WGS sequence"/>
</dbReference>
<accession>A0A177ARH1</accession>
<name>A0A177ARH1_9BILA</name>
<dbReference type="EMBL" id="LWCA01001851">
    <property type="protein sequence ID" value="OAF64420.1"/>
    <property type="molecule type" value="Genomic_DNA"/>
</dbReference>
<feature type="non-terminal residue" evidence="1">
    <location>
        <position position="53"/>
    </location>
</feature>
<reference evidence="1 2" key="1">
    <citation type="submission" date="2016-04" db="EMBL/GenBank/DDBJ databases">
        <title>The genome of Intoshia linei affirms orthonectids as highly simplified spiralians.</title>
        <authorList>
            <person name="Mikhailov K.V."/>
            <person name="Slusarev G.S."/>
            <person name="Nikitin M.A."/>
            <person name="Logacheva M.D."/>
            <person name="Penin A."/>
            <person name="Aleoshin V."/>
            <person name="Panchin Y.V."/>
        </authorList>
    </citation>
    <scope>NUCLEOTIDE SEQUENCE [LARGE SCALE GENOMIC DNA]</scope>
    <source>
        <strain evidence="1">Intl2013</strain>
        <tissue evidence="1">Whole animal</tissue>
    </source>
</reference>
<dbReference type="AlphaFoldDB" id="A0A177ARH1"/>